<gene>
    <name evidence="2" type="ORF">AUJ22_00315</name>
</gene>
<dbReference type="EMBL" id="MNVM01000004">
    <property type="protein sequence ID" value="OIO30056.1"/>
    <property type="molecule type" value="Genomic_DNA"/>
</dbReference>
<evidence type="ECO:0000313" key="3">
    <source>
        <dbReference type="Proteomes" id="UP000185769"/>
    </source>
</evidence>
<proteinExistence type="predicted"/>
<dbReference type="Proteomes" id="UP000185769">
    <property type="component" value="Unassembled WGS sequence"/>
</dbReference>
<organism evidence="2 3">
    <name type="scientific">Candidatus Nomurabacteria bacterium CG1_02_31_12</name>
    <dbReference type="NCBI Taxonomy" id="1805280"/>
    <lineage>
        <taxon>Bacteria</taxon>
        <taxon>Candidatus Nomuraibacteriota</taxon>
    </lineage>
</organism>
<sequence length="643" mass="71128">MELNDKDKLNKIEDLKSKLFNKNYKVKIEHRDNFPHFQKREVMDSWGKKTKEEQNFGDEILMKTSLFKKFFIFSIIFFVLAIGYASYIFFAKGNTVSNDNIDISLLSNAFTAGGEEYPLLLEIANRNNSSLELVDLIVEYPKSSASSLLEDNDHIRISLGTIPAGGIKNENIKIVLFGEQGSTRQIKISLEYRVEGSNAIFIKEKLSEVYINSTPIDLFIDAPTEISQNQDITLNIKATLNSTKSVSKMLLRVDYPIGFKFIKATPSPSSDNNTWNLGDLSPGVEHKVTIVGKMLDVFDGEEKIFRAWSGSQSVADKSIIGVIFNSSEHTVLVKKSSIEAKLLINGVYQREYAVDTKTPIQGQIQWINNLDTKINDLEVRAKISGNAVNRKTISGGQGFYDSSRDTIIWNKNSDDNFIEVNPGDTGSLSFSLSPLSLFSAAGGIIVSPTINIEVSVTGRQMQNGSVVMELANSESKIIKIISDVGLSTKGLYYSGHFTNTGPMPPKVEKKTTYTITWSLSNTSNSISNVEVHSTLPTWMQFIGPFYPAMEDLVYNANTKEIVWNVGTIPKGAGITGEAKEVSFQVGLVPSLSQVGMKPIIINNAILTGHDDFANVDIRVSKSALDTQLLNDSGFSYNESIVVE</sequence>
<evidence type="ECO:0008006" key="4">
    <source>
        <dbReference type="Google" id="ProtNLM"/>
    </source>
</evidence>
<keyword evidence="1" id="KW-0812">Transmembrane</keyword>
<reference evidence="2 3" key="1">
    <citation type="journal article" date="2016" name="Environ. Microbiol.">
        <title>Genomic resolution of a cold subsurface aquifer community provides metabolic insights for novel microbes adapted to high CO concentrations.</title>
        <authorList>
            <person name="Probst A.J."/>
            <person name="Castelle C.J."/>
            <person name="Singh A."/>
            <person name="Brown C.T."/>
            <person name="Anantharaman K."/>
            <person name="Sharon I."/>
            <person name="Hug L.A."/>
            <person name="Burstein D."/>
            <person name="Emerson J.B."/>
            <person name="Thomas B.C."/>
            <person name="Banfield J.F."/>
        </authorList>
    </citation>
    <scope>NUCLEOTIDE SEQUENCE [LARGE SCALE GENOMIC DNA]</scope>
    <source>
        <strain evidence="2">CG1_02_31_12</strain>
    </source>
</reference>
<keyword evidence="1" id="KW-1133">Transmembrane helix</keyword>
<dbReference type="STRING" id="1805280.AUJ22_00315"/>
<accession>A0A1J4V274</accession>
<feature type="transmembrane region" description="Helical" evidence="1">
    <location>
        <begin position="70"/>
        <end position="90"/>
    </location>
</feature>
<dbReference type="AlphaFoldDB" id="A0A1J4V274"/>
<comment type="caution">
    <text evidence="2">The sequence shown here is derived from an EMBL/GenBank/DDBJ whole genome shotgun (WGS) entry which is preliminary data.</text>
</comment>
<keyword evidence="1" id="KW-0472">Membrane</keyword>
<name>A0A1J4V274_9BACT</name>
<evidence type="ECO:0000313" key="2">
    <source>
        <dbReference type="EMBL" id="OIO30056.1"/>
    </source>
</evidence>
<protein>
    <recommendedName>
        <fullName evidence="4">DUF11 domain-containing protein</fullName>
    </recommendedName>
</protein>
<evidence type="ECO:0000256" key="1">
    <source>
        <dbReference type="SAM" id="Phobius"/>
    </source>
</evidence>